<evidence type="ECO:0000313" key="1">
    <source>
        <dbReference type="EMBL" id="KAK7065230.1"/>
    </source>
</evidence>
<gene>
    <name evidence="1" type="ORF">SK128_021554</name>
</gene>
<comment type="caution">
    <text evidence="1">The sequence shown here is derived from an EMBL/GenBank/DDBJ whole genome shotgun (WGS) entry which is preliminary data.</text>
</comment>
<accession>A0AAN8ZY79</accession>
<keyword evidence="2" id="KW-1185">Reference proteome</keyword>
<name>A0AAN8ZY79_HALRR</name>
<organism evidence="1 2">
    <name type="scientific">Halocaridina rubra</name>
    <name type="common">Hawaiian red shrimp</name>
    <dbReference type="NCBI Taxonomy" id="373956"/>
    <lineage>
        <taxon>Eukaryota</taxon>
        <taxon>Metazoa</taxon>
        <taxon>Ecdysozoa</taxon>
        <taxon>Arthropoda</taxon>
        <taxon>Crustacea</taxon>
        <taxon>Multicrustacea</taxon>
        <taxon>Malacostraca</taxon>
        <taxon>Eumalacostraca</taxon>
        <taxon>Eucarida</taxon>
        <taxon>Decapoda</taxon>
        <taxon>Pleocyemata</taxon>
        <taxon>Caridea</taxon>
        <taxon>Atyoidea</taxon>
        <taxon>Atyidae</taxon>
        <taxon>Halocaridina</taxon>
    </lineage>
</organism>
<evidence type="ECO:0000313" key="2">
    <source>
        <dbReference type="Proteomes" id="UP001381693"/>
    </source>
</evidence>
<protein>
    <submittedName>
        <fullName evidence="1">Uncharacterized protein</fullName>
    </submittedName>
</protein>
<dbReference type="AlphaFoldDB" id="A0AAN8ZY79"/>
<dbReference type="Proteomes" id="UP001381693">
    <property type="component" value="Unassembled WGS sequence"/>
</dbReference>
<dbReference type="EMBL" id="JAXCGZ010020843">
    <property type="protein sequence ID" value="KAK7065230.1"/>
    <property type="molecule type" value="Genomic_DNA"/>
</dbReference>
<reference evidence="1 2" key="1">
    <citation type="submission" date="2023-11" db="EMBL/GenBank/DDBJ databases">
        <title>Halocaridina rubra genome assembly.</title>
        <authorList>
            <person name="Smith C."/>
        </authorList>
    </citation>
    <scope>NUCLEOTIDE SEQUENCE [LARGE SCALE GENOMIC DNA]</scope>
    <source>
        <strain evidence="1">EP-1</strain>
        <tissue evidence="1">Whole</tissue>
    </source>
</reference>
<proteinExistence type="predicted"/>
<sequence length="150" mass="17034">MGVHLIVAELTRGITKATPLLSTYLLTLKGCSRDKMYELSSEVELETFQDYLFVRTSWMMRRGKIASLRMGDHITSADLVTLLSATGRPFRQEEAGRRGRNGFLFCSPNQKTSALEKQIKTEHPDSGFARSYHKWHFLFGGADISLFLKN</sequence>